<proteinExistence type="inferred from homology"/>
<evidence type="ECO:0000259" key="6">
    <source>
        <dbReference type="Pfam" id="PF07980"/>
    </source>
</evidence>
<name>A0A0F5JLM7_9BACT</name>
<dbReference type="PROSITE" id="PS51257">
    <property type="entry name" value="PROKAR_LIPOPROTEIN"/>
    <property type="match status" value="1"/>
</dbReference>
<comment type="similarity">
    <text evidence="2">Belongs to the SusD family.</text>
</comment>
<dbReference type="PATRIC" id="fig|1203610.3.peg.1590"/>
<comment type="caution">
    <text evidence="7">The sequence shown here is derived from an EMBL/GenBank/DDBJ whole genome shotgun (WGS) entry which is preliminary data.</text>
</comment>
<dbReference type="SUPFAM" id="SSF48452">
    <property type="entry name" value="TPR-like"/>
    <property type="match status" value="1"/>
</dbReference>
<dbReference type="InterPro" id="IPR011990">
    <property type="entry name" value="TPR-like_helical_dom_sf"/>
</dbReference>
<evidence type="ECO:0000313" key="8">
    <source>
        <dbReference type="Proteomes" id="UP000033035"/>
    </source>
</evidence>
<feature type="domain" description="RagB/SusD" evidence="6">
    <location>
        <begin position="272"/>
        <end position="543"/>
    </location>
</feature>
<dbReference type="HOGENOM" id="CLU_015553_0_0_10"/>
<dbReference type="GO" id="GO:0009279">
    <property type="term" value="C:cell outer membrane"/>
    <property type="evidence" value="ECO:0007669"/>
    <property type="project" value="UniProtKB-SubCell"/>
</dbReference>
<dbReference type="Proteomes" id="UP000033035">
    <property type="component" value="Unassembled WGS sequence"/>
</dbReference>
<keyword evidence="4" id="KW-0472">Membrane</keyword>
<protein>
    <recommendedName>
        <fullName evidence="6">RagB/SusD domain-containing protein</fullName>
    </recommendedName>
</protein>
<dbReference type="Gene3D" id="1.25.40.390">
    <property type="match status" value="1"/>
</dbReference>
<keyword evidence="8" id="KW-1185">Reference proteome</keyword>
<dbReference type="RefSeq" id="WP_028726448.1">
    <property type="nucleotide sequence ID" value="NZ_AUAE01000009.1"/>
</dbReference>
<evidence type="ECO:0000256" key="2">
    <source>
        <dbReference type="ARBA" id="ARBA00006275"/>
    </source>
</evidence>
<evidence type="ECO:0000256" key="5">
    <source>
        <dbReference type="ARBA" id="ARBA00023237"/>
    </source>
</evidence>
<reference evidence="7 8" key="1">
    <citation type="submission" date="2013-04" db="EMBL/GenBank/DDBJ databases">
        <title>The Genome Sequence of Parabacteroides gordonii DSM 23371.</title>
        <authorList>
            <consortium name="The Broad Institute Genomics Platform"/>
            <person name="Earl A."/>
            <person name="Ward D."/>
            <person name="Feldgarden M."/>
            <person name="Gevers D."/>
            <person name="Martens E."/>
            <person name="Sakamoto M."/>
            <person name="Benno Y."/>
            <person name="Suzuki N."/>
            <person name="Matsunaga N."/>
            <person name="Koshihara K."/>
            <person name="Seki M."/>
            <person name="Komiya H."/>
            <person name="Walker B."/>
            <person name="Young S."/>
            <person name="Zeng Q."/>
            <person name="Gargeya S."/>
            <person name="Fitzgerald M."/>
            <person name="Haas B."/>
            <person name="Abouelleil A."/>
            <person name="Allen A.W."/>
            <person name="Alvarado L."/>
            <person name="Arachchi H.M."/>
            <person name="Berlin A.M."/>
            <person name="Chapman S.B."/>
            <person name="Gainer-Dewar J."/>
            <person name="Goldberg J."/>
            <person name="Griggs A."/>
            <person name="Gujja S."/>
            <person name="Hansen M."/>
            <person name="Howarth C."/>
            <person name="Imamovic A."/>
            <person name="Ireland A."/>
            <person name="Larimer J."/>
            <person name="McCowan C."/>
            <person name="Murphy C."/>
            <person name="Pearson M."/>
            <person name="Poon T.W."/>
            <person name="Priest M."/>
            <person name="Roberts A."/>
            <person name="Saif S."/>
            <person name="Shea T."/>
            <person name="Sisk P."/>
            <person name="Sykes S."/>
            <person name="Wortman J."/>
            <person name="Nusbaum C."/>
            <person name="Birren B."/>
        </authorList>
    </citation>
    <scope>NUCLEOTIDE SEQUENCE [LARGE SCALE GENOMIC DNA]</scope>
    <source>
        <strain evidence="7 8">MS-1</strain>
    </source>
</reference>
<dbReference type="AlphaFoldDB" id="A0A0F5JLM7"/>
<comment type="subcellular location">
    <subcellularLocation>
        <location evidence="1">Cell outer membrane</location>
    </subcellularLocation>
</comment>
<keyword evidence="5" id="KW-0998">Cell outer membrane</keyword>
<gene>
    <name evidence="7" type="ORF">HMPREF1536_01551</name>
</gene>
<keyword evidence="3" id="KW-0732">Signal</keyword>
<evidence type="ECO:0000256" key="1">
    <source>
        <dbReference type="ARBA" id="ARBA00004442"/>
    </source>
</evidence>
<organism evidence="7 8">
    <name type="scientific">Parabacteroides gordonii MS-1 = DSM 23371</name>
    <dbReference type="NCBI Taxonomy" id="1203610"/>
    <lineage>
        <taxon>Bacteria</taxon>
        <taxon>Pseudomonadati</taxon>
        <taxon>Bacteroidota</taxon>
        <taxon>Bacteroidia</taxon>
        <taxon>Bacteroidales</taxon>
        <taxon>Tannerellaceae</taxon>
        <taxon>Parabacteroides</taxon>
    </lineage>
</organism>
<evidence type="ECO:0000256" key="4">
    <source>
        <dbReference type="ARBA" id="ARBA00023136"/>
    </source>
</evidence>
<accession>A0A0F5JLM7</accession>
<dbReference type="InterPro" id="IPR012944">
    <property type="entry name" value="SusD_RagB_dom"/>
</dbReference>
<dbReference type="EMBL" id="AQHW01000009">
    <property type="protein sequence ID" value="KKB58673.1"/>
    <property type="molecule type" value="Genomic_DNA"/>
</dbReference>
<sequence length="543" mass="61702">MKHLLSYILISSTIVVSTTSCSDFLDTAPYDALSPATTWKSETDARSFAVGCYNKWLDGYTILYQDCASDIGYNNFPWEKWTVHGNGKLSASNTGASFYDFTTIRRCNDFLENIENISFTDDAEKKDLISQIRAIRAYKYFEMNFWYGGVPIIASYITAEEAKVPRNTEEEVKKYIYDELDALIPDLKETPSESGRVAKATGLAIKMRSALYWGDYQRAKDAAQAIIDMKKYDLHPNYAELFTLKGKSSNEIILSVQYLENLQGLGVIGQMYNNADGGWSSIVPTQNLVDMYEMKDGSTKEESDIYDPKYPFKDRDPRMEMTILFPGQMWQAQGKDAVVLNTLDKEINGISNDNYPEGLDNASKTALSWSKYLAPMDQYSNIWDTGACPIVFRYAEVLLSFAEAENELNGPSDDVYKVLDKIRARVNMPTVNRTKYGTKETLRELIRRERTIELAGEGLRKADILRWKDSSGKMLAENLLNSNLYRITGTINYNETDPYKKAVIEPGVLSLIETRKFAPYNRYLPIPQSSIDKNPNLKQNTGY</sequence>
<dbReference type="STRING" id="1203610.HMPREF1536_01551"/>
<evidence type="ECO:0000313" key="7">
    <source>
        <dbReference type="EMBL" id="KKB58673.1"/>
    </source>
</evidence>
<evidence type="ECO:0000256" key="3">
    <source>
        <dbReference type="ARBA" id="ARBA00022729"/>
    </source>
</evidence>
<dbReference type="Pfam" id="PF07980">
    <property type="entry name" value="SusD_RagB"/>
    <property type="match status" value="1"/>
</dbReference>